<reference evidence="12 13" key="1">
    <citation type="journal article" date="2019" name="Int. J. Syst. Evol. Microbiol.">
        <title>The Global Catalogue of Microorganisms (GCM) 10K type strain sequencing project: providing services to taxonomists for standard genome sequencing and annotation.</title>
        <authorList>
            <consortium name="The Broad Institute Genomics Platform"/>
            <consortium name="The Broad Institute Genome Sequencing Center for Infectious Disease"/>
            <person name="Wu L."/>
            <person name="Ma J."/>
        </authorList>
    </citation>
    <scope>NUCLEOTIDE SEQUENCE [LARGE SCALE GENOMIC DNA]</scope>
    <source>
        <strain evidence="12 13">JCM 11813</strain>
    </source>
</reference>
<feature type="transmembrane region" description="Helical" evidence="11">
    <location>
        <begin position="391"/>
        <end position="411"/>
    </location>
</feature>
<accession>A0ABN1UBL8</accession>
<dbReference type="InterPro" id="IPR004670">
    <property type="entry name" value="NhaA"/>
</dbReference>
<organism evidence="12 13">
    <name type="scientific">Nocardioides aquiterrae</name>
    <dbReference type="NCBI Taxonomy" id="203799"/>
    <lineage>
        <taxon>Bacteria</taxon>
        <taxon>Bacillati</taxon>
        <taxon>Actinomycetota</taxon>
        <taxon>Actinomycetes</taxon>
        <taxon>Propionibacteriales</taxon>
        <taxon>Nocardioidaceae</taxon>
        <taxon>Nocardioides</taxon>
    </lineage>
</organism>
<dbReference type="PANTHER" id="PTHR30341">
    <property type="entry name" value="SODIUM ION/PROTON ANTIPORTER NHAA-RELATED"/>
    <property type="match status" value="1"/>
</dbReference>
<keyword evidence="2 11" id="KW-0813">Transport</keyword>
<evidence type="ECO:0000256" key="8">
    <source>
        <dbReference type="ARBA" id="ARBA00023065"/>
    </source>
</evidence>
<feature type="transmembrane region" description="Helical" evidence="11">
    <location>
        <begin position="287"/>
        <end position="308"/>
    </location>
</feature>
<keyword evidence="9 11" id="KW-0472">Membrane</keyword>
<evidence type="ECO:0000256" key="7">
    <source>
        <dbReference type="ARBA" id="ARBA00023053"/>
    </source>
</evidence>
<dbReference type="Gene3D" id="1.20.1530.10">
    <property type="entry name" value="Na+/H+ antiporter like domain"/>
    <property type="match status" value="1"/>
</dbReference>
<gene>
    <name evidence="12" type="primary">nhaA_2</name>
    <name evidence="11" type="synonym">nhaA</name>
    <name evidence="12" type="ORF">GCM10009606_13470</name>
</gene>
<comment type="similarity">
    <text evidence="11">Belongs to the NhaA Na(+)/H(+) (TC 2.A.33) antiporter family.</text>
</comment>
<evidence type="ECO:0000313" key="13">
    <source>
        <dbReference type="Proteomes" id="UP001499979"/>
    </source>
</evidence>
<comment type="catalytic activity">
    <reaction evidence="11">
        <text>Na(+)(in) + 2 H(+)(out) = Na(+)(out) + 2 H(+)(in)</text>
        <dbReference type="Rhea" id="RHEA:29251"/>
        <dbReference type="ChEBI" id="CHEBI:15378"/>
        <dbReference type="ChEBI" id="CHEBI:29101"/>
    </reaction>
</comment>
<comment type="caution">
    <text evidence="12">The sequence shown here is derived from an EMBL/GenBank/DDBJ whole genome shotgun (WGS) entry which is preliminary data.</text>
</comment>
<evidence type="ECO:0000256" key="2">
    <source>
        <dbReference type="ARBA" id="ARBA00022448"/>
    </source>
</evidence>
<keyword evidence="4 11" id="KW-1003">Cell membrane</keyword>
<keyword evidence="3 11" id="KW-0050">Antiport</keyword>
<keyword evidence="6 11" id="KW-1133">Transmembrane helix</keyword>
<feature type="transmembrane region" description="Helical" evidence="11">
    <location>
        <begin position="180"/>
        <end position="197"/>
    </location>
</feature>
<protein>
    <recommendedName>
        <fullName evidence="11">Na(+)/H(+) antiporter NhaA</fullName>
    </recommendedName>
    <alternativeName>
        <fullName evidence="11">Sodium/proton antiporter NhaA</fullName>
    </alternativeName>
</protein>
<evidence type="ECO:0000256" key="9">
    <source>
        <dbReference type="ARBA" id="ARBA00023136"/>
    </source>
</evidence>
<evidence type="ECO:0000256" key="3">
    <source>
        <dbReference type="ARBA" id="ARBA00022449"/>
    </source>
</evidence>
<name>A0ABN1UBL8_9ACTN</name>
<feature type="transmembrane region" description="Helical" evidence="11">
    <location>
        <begin position="154"/>
        <end position="174"/>
    </location>
</feature>
<feature type="transmembrane region" description="Helical" evidence="11">
    <location>
        <begin position="126"/>
        <end position="145"/>
    </location>
</feature>
<dbReference type="InterPro" id="IPR023171">
    <property type="entry name" value="Na/H_antiporter_dom_sf"/>
</dbReference>
<comment type="subcellular location">
    <subcellularLocation>
        <location evidence="1">Cell inner membrane</location>
        <topology evidence="1">Multi-pass membrane protein</topology>
    </subcellularLocation>
    <subcellularLocation>
        <location evidence="11">Cell membrane</location>
        <topology evidence="11">Multi-pass membrane protein</topology>
    </subcellularLocation>
</comment>
<keyword evidence="13" id="KW-1185">Reference proteome</keyword>
<evidence type="ECO:0000256" key="4">
    <source>
        <dbReference type="ARBA" id="ARBA00022475"/>
    </source>
</evidence>
<feature type="transmembrane region" description="Helical" evidence="11">
    <location>
        <begin position="92"/>
        <end position="114"/>
    </location>
</feature>
<dbReference type="PANTHER" id="PTHR30341:SF0">
    <property type="entry name" value="NA(+)_H(+) ANTIPORTER NHAA"/>
    <property type="match status" value="1"/>
</dbReference>
<dbReference type="EMBL" id="BAAAJE010000006">
    <property type="protein sequence ID" value="GAA1134590.1"/>
    <property type="molecule type" value="Genomic_DNA"/>
</dbReference>
<evidence type="ECO:0000313" key="12">
    <source>
        <dbReference type="EMBL" id="GAA1134590.1"/>
    </source>
</evidence>
<keyword evidence="10 11" id="KW-0739">Sodium transport</keyword>
<evidence type="ECO:0000256" key="11">
    <source>
        <dbReference type="HAMAP-Rule" id="MF_01844"/>
    </source>
</evidence>
<proteinExistence type="inferred from homology"/>
<dbReference type="RefSeq" id="WP_343906715.1">
    <property type="nucleotide sequence ID" value="NZ_BAAAJE010000006.1"/>
</dbReference>
<feature type="transmembrane region" description="Helical" evidence="11">
    <location>
        <begin position="356"/>
        <end position="379"/>
    </location>
</feature>
<evidence type="ECO:0000256" key="1">
    <source>
        <dbReference type="ARBA" id="ARBA00004429"/>
    </source>
</evidence>
<feature type="transmembrane region" description="Helical" evidence="11">
    <location>
        <begin position="204"/>
        <end position="220"/>
    </location>
</feature>
<keyword evidence="5 11" id="KW-0812">Transmembrane</keyword>
<feature type="transmembrane region" description="Helical" evidence="11">
    <location>
        <begin position="320"/>
        <end position="344"/>
    </location>
</feature>
<keyword evidence="8 11" id="KW-0406">Ion transport</keyword>
<evidence type="ECO:0000256" key="6">
    <source>
        <dbReference type="ARBA" id="ARBA00022989"/>
    </source>
</evidence>
<evidence type="ECO:0000256" key="10">
    <source>
        <dbReference type="ARBA" id="ARBA00023201"/>
    </source>
</evidence>
<dbReference type="NCBIfam" id="TIGR00773">
    <property type="entry name" value="NhaA"/>
    <property type="match status" value="1"/>
</dbReference>
<evidence type="ECO:0000256" key="5">
    <source>
        <dbReference type="ARBA" id="ARBA00022692"/>
    </source>
</evidence>
<keyword evidence="7 11" id="KW-0915">Sodium</keyword>
<dbReference type="Proteomes" id="UP001499979">
    <property type="component" value="Unassembled WGS sequence"/>
</dbReference>
<dbReference type="HAMAP" id="MF_01844">
    <property type="entry name" value="NhaA"/>
    <property type="match status" value="1"/>
</dbReference>
<feature type="transmembrane region" description="Helical" evidence="11">
    <location>
        <begin position="63"/>
        <end position="80"/>
    </location>
</feature>
<feature type="transmembrane region" description="Helical" evidence="11">
    <location>
        <begin position="7"/>
        <end position="29"/>
    </location>
</feature>
<comment type="function">
    <text evidence="11">Na(+)/H(+) antiporter that extrudes sodium in exchange for external protons.</text>
</comment>
<dbReference type="Pfam" id="PF06965">
    <property type="entry name" value="Na_H_antiport_1"/>
    <property type="match status" value="1"/>
</dbReference>
<sequence length="430" mass="45478">MRPLKRIGATATAGAFVMMAGLVIALVLANSPLADHYERFWSAPVTLEVGHWTGLSGHSLRDWVNDAAMAVFFYLVSLEIKREMVDGELRDPRAAALPIAAAFGGMVVPALIYTAVNLGGPGQHGWGVPMATDIAFAVAVVTAVGDRVPTGARLFLLTLAIVDDLGAIVVIGVFYAHGVVASWIGLAVLTVLAALLLRRAHVRALAVYAALAILCWYALLQSGVHPTIAGVVFAFLTPARPFHPREPYLAWVRSLVHTDSPQAYSLRELRRMTVEAESPLERLEWRLTPWVTFVVLPVFALANAGLPIDVANLRHLHQAPVALGIVLGLVLGKTVGILLAVWLVSRTPLAVLPSGVSWLQLASVALCAGVGFTVALFVAGLAFTDAASADWARMGILVGSTLAAVLGYGALRATSRGPLPAASATSYPSY</sequence>